<evidence type="ECO:0000256" key="2">
    <source>
        <dbReference type="ARBA" id="ARBA00007871"/>
    </source>
</evidence>
<dbReference type="Proteomes" id="UP000031307">
    <property type="component" value="Unassembled WGS sequence"/>
</dbReference>
<evidence type="ECO:0000256" key="6">
    <source>
        <dbReference type="ARBA" id="ARBA00022491"/>
    </source>
</evidence>
<dbReference type="EMBL" id="JSAM01000074">
    <property type="protein sequence ID" value="KIA77563.1"/>
    <property type="molecule type" value="Genomic_DNA"/>
</dbReference>
<dbReference type="InterPro" id="IPR036390">
    <property type="entry name" value="WH_DNA-bd_sf"/>
</dbReference>
<dbReference type="GO" id="GO:0005737">
    <property type="term" value="C:cytoplasm"/>
    <property type="evidence" value="ECO:0007669"/>
    <property type="project" value="UniProtKB-SubCell"/>
</dbReference>
<dbReference type="Pfam" id="PF02742">
    <property type="entry name" value="Fe_dep_repr_C"/>
    <property type="match status" value="1"/>
</dbReference>
<dbReference type="Pfam" id="PF01325">
    <property type="entry name" value="Fe_dep_repress"/>
    <property type="match status" value="1"/>
</dbReference>
<dbReference type="SMART" id="SM00529">
    <property type="entry name" value="HTH_DTXR"/>
    <property type="match status" value="1"/>
</dbReference>
<evidence type="ECO:0000259" key="14">
    <source>
        <dbReference type="PROSITE" id="PS50944"/>
    </source>
</evidence>
<comment type="subcellular location">
    <subcellularLocation>
        <location evidence="1">Cytoplasm</location>
    </subcellularLocation>
</comment>
<evidence type="ECO:0000256" key="9">
    <source>
        <dbReference type="ARBA" id="ARBA00023159"/>
    </source>
</evidence>
<evidence type="ECO:0000313" key="16">
    <source>
        <dbReference type="Proteomes" id="UP000031307"/>
    </source>
</evidence>
<evidence type="ECO:0000313" key="15">
    <source>
        <dbReference type="EMBL" id="KIA77563.1"/>
    </source>
</evidence>
<dbReference type="GO" id="GO:0003700">
    <property type="term" value="F:DNA-binding transcription factor activity"/>
    <property type="evidence" value="ECO:0007669"/>
    <property type="project" value="InterPro"/>
</dbReference>
<keyword evidence="10" id="KW-0804">Transcription</keyword>
<evidence type="ECO:0000256" key="1">
    <source>
        <dbReference type="ARBA" id="ARBA00004496"/>
    </source>
</evidence>
<dbReference type="PANTHER" id="PTHR33238:SF11">
    <property type="entry name" value="TRANSCRIPTIONAL REGULATOR MNTR"/>
    <property type="match status" value="1"/>
</dbReference>
<dbReference type="Gene3D" id="1.10.10.10">
    <property type="entry name" value="Winged helix-like DNA-binding domain superfamily/Winged helix DNA-binding domain"/>
    <property type="match status" value="1"/>
</dbReference>
<dbReference type="InterPro" id="IPR011991">
    <property type="entry name" value="ArsR-like_HTH"/>
</dbReference>
<sequence>MMKKKIHRAVPFIATRNHHLLEVAEDYVEIVQDLITAKGEARVCDIAEYLGVSHVTVIRAVERLKKKGYLTSQQHQPVTLTAEGEKLAAFCKKRHKFLLVYLMALGVPEDIAAIDVEGMEHHISQVTMEAFQKHLEFLQK</sequence>
<keyword evidence="11" id="KW-0464">Manganese</keyword>
<evidence type="ECO:0000256" key="7">
    <source>
        <dbReference type="ARBA" id="ARBA00023015"/>
    </source>
</evidence>
<dbReference type="GO" id="GO:0003677">
    <property type="term" value="F:DNA binding"/>
    <property type="evidence" value="ECO:0007669"/>
    <property type="project" value="UniProtKB-KW"/>
</dbReference>
<dbReference type="GO" id="GO:0046914">
    <property type="term" value="F:transition metal ion binding"/>
    <property type="evidence" value="ECO:0007669"/>
    <property type="project" value="InterPro"/>
</dbReference>
<dbReference type="InterPro" id="IPR036388">
    <property type="entry name" value="WH-like_DNA-bd_sf"/>
</dbReference>
<dbReference type="PANTHER" id="PTHR33238">
    <property type="entry name" value="IRON (METAL) DEPENDENT REPRESSOR, DTXR FAMILY"/>
    <property type="match status" value="1"/>
</dbReference>
<comment type="similarity">
    <text evidence="2">Belongs to the DtxR/MntR family.</text>
</comment>
<dbReference type="InterPro" id="IPR022689">
    <property type="entry name" value="Iron_dep_repressor"/>
</dbReference>
<protein>
    <recommendedName>
        <fullName evidence="4">Transcriptional regulator MntR</fullName>
    </recommendedName>
    <alternativeName>
        <fullName evidence="13">Manganese transport regulator</fullName>
    </alternativeName>
</protein>
<dbReference type="PROSITE" id="PS50944">
    <property type="entry name" value="HTH_DTXR"/>
    <property type="match status" value="1"/>
</dbReference>
<evidence type="ECO:0000256" key="4">
    <source>
        <dbReference type="ARBA" id="ARBA00022386"/>
    </source>
</evidence>
<keyword evidence="7" id="KW-0805">Transcription regulation</keyword>
<dbReference type="AlphaFoldDB" id="A0A0C1EC02"/>
<gene>
    <name evidence="15" type="primary">mntR</name>
    <name evidence="15" type="ORF">DB43_GE00440</name>
</gene>
<feature type="domain" description="HTH dtxR-type" evidence="14">
    <location>
        <begin position="20"/>
        <end position="81"/>
    </location>
</feature>
<reference evidence="15 16" key="1">
    <citation type="journal article" date="2014" name="Mol. Biol. Evol.">
        <title>Massive expansion of Ubiquitination-related gene families within the Chlamydiae.</title>
        <authorList>
            <person name="Domman D."/>
            <person name="Collingro A."/>
            <person name="Lagkouvardos I."/>
            <person name="Gehre L."/>
            <person name="Weinmaier T."/>
            <person name="Rattei T."/>
            <person name="Subtil A."/>
            <person name="Horn M."/>
        </authorList>
    </citation>
    <scope>NUCLEOTIDE SEQUENCE [LARGE SCALE GENOMIC DNA]</scope>
    <source>
        <strain evidence="15 16">OEW1</strain>
    </source>
</reference>
<evidence type="ECO:0000256" key="5">
    <source>
        <dbReference type="ARBA" id="ARBA00022490"/>
    </source>
</evidence>
<evidence type="ECO:0000256" key="13">
    <source>
        <dbReference type="ARBA" id="ARBA00032593"/>
    </source>
</evidence>
<dbReference type="Gene3D" id="1.10.60.10">
    <property type="entry name" value="Iron dependent repressor, metal binding and dimerisation domain"/>
    <property type="match status" value="1"/>
</dbReference>
<keyword evidence="8" id="KW-0238">DNA-binding</keyword>
<dbReference type="CDD" id="cd00090">
    <property type="entry name" value="HTH_ARSR"/>
    <property type="match status" value="1"/>
</dbReference>
<dbReference type="InterPro" id="IPR036421">
    <property type="entry name" value="Fe_dep_repressor_sf"/>
</dbReference>
<dbReference type="InterPro" id="IPR001367">
    <property type="entry name" value="Fe_dep_repressor"/>
</dbReference>
<evidence type="ECO:0000256" key="10">
    <source>
        <dbReference type="ARBA" id="ARBA00023163"/>
    </source>
</evidence>
<evidence type="ECO:0000256" key="3">
    <source>
        <dbReference type="ARBA" id="ARBA00011738"/>
    </source>
</evidence>
<evidence type="ECO:0000256" key="11">
    <source>
        <dbReference type="ARBA" id="ARBA00023211"/>
    </source>
</evidence>
<keyword evidence="6" id="KW-0678">Repressor</keyword>
<dbReference type="SUPFAM" id="SSF46785">
    <property type="entry name" value="Winged helix' DNA-binding domain"/>
    <property type="match status" value="1"/>
</dbReference>
<proteinExistence type="inferred from homology"/>
<evidence type="ECO:0000256" key="12">
    <source>
        <dbReference type="ARBA" id="ARBA00025185"/>
    </source>
</evidence>
<name>A0A0C1EC02_9BACT</name>
<dbReference type="GO" id="GO:0046983">
    <property type="term" value="F:protein dimerization activity"/>
    <property type="evidence" value="ECO:0007669"/>
    <property type="project" value="InterPro"/>
</dbReference>
<comment type="caution">
    <text evidence="15">The sequence shown here is derived from an EMBL/GenBank/DDBJ whole genome shotgun (WGS) entry which is preliminary data.</text>
</comment>
<dbReference type="PATRIC" id="fig|83552.4.peg.1317"/>
<keyword evidence="9" id="KW-0010">Activator</keyword>
<dbReference type="InterPro" id="IPR050536">
    <property type="entry name" value="DtxR_MntR_Metal-Reg"/>
</dbReference>
<keyword evidence="5" id="KW-0963">Cytoplasm</keyword>
<comment type="function">
    <text evidence="12">In the presence of manganese, represses expression of mntH and mntS. Up-regulates expression of mntP.</text>
</comment>
<comment type="subunit">
    <text evidence="3">Homodimer.</text>
</comment>
<accession>A0A0C1EC02</accession>
<dbReference type="SUPFAM" id="SSF47979">
    <property type="entry name" value="Iron-dependent repressor protein, dimerization domain"/>
    <property type="match status" value="1"/>
</dbReference>
<evidence type="ECO:0000256" key="8">
    <source>
        <dbReference type="ARBA" id="ARBA00023125"/>
    </source>
</evidence>
<organism evidence="15 16">
    <name type="scientific">Parachlamydia acanthamoebae</name>
    <dbReference type="NCBI Taxonomy" id="83552"/>
    <lineage>
        <taxon>Bacteria</taxon>
        <taxon>Pseudomonadati</taxon>
        <taxon>Chlamydiota</taxon>
        <taxon>Chlamydiia</taxon>
        <taxon>Parachlamydiales</taxon>
        <taxon>Parachlamydiaceae</taxon>
        <taxon>Parachlamydia</taxon>
    </lineage>
</organism>
<dbReference type="InterPro" id="IPR022687">
    <property type="entry name" value="HTH_DTXR"/>
</dbReference>